<dbReference type="GO" id="GO:0005737">
    <property type="term" value="C:cytoplasm"/>
    <property type="evidence" value="ECO:0007669"/>
    <property type="project" value="UniProtKB-ARBA"/>
</dbReference>
<dbReference type="InterPro" id="IPR035437">
    <property type="entry name" value="SNase_OB-fold_sf"/>
</dbReference>
<dbReference type="Gene3D" id="2.30.30.140">
    <property type="match status" value="2"/>
</dbReference>
<protein>
    <submittedName>
        <fullName evidence="9">Tudor domain-containing protein 1</fullName>
    </submittedName>
</protein>
<evidence type="ECO:0000259" key="6">
    <source>
        <dbReference type="PROSITE" id="PS50304"/>
    </source>
</evidence>
<proteinExistence type="predicted"/>
<dbReference type="Gene3D" id="6.10.140.2220">
    <property type="match status" value="1"/>
</dbReference>
<dbReference type="SUPFAM" id="SSF63748">
    <property type="entry name" value="Tudor/PWWP/MBT"/>
    <property type="match status" value="2"/>
</dbReference>
<dbReference type="Gene3D" id="2.40.50.90">
    <property type="match status" value="1"/>
</dbReference>
<dbReference type="EMBL" id="GBXI01001535">
    <property type="protein sequence ID" value="JAD12757.1"/>
    <property type="molecule type" value="Transcribed_RNA"/>
</dbReference>
<reference evidence="9" key="1">
    <citation type="submission" date="2014-11" db="EMBL/GenBank/DDBJ databases">
        <authorList>
            <person name="Geib S."/>
        </authorList>
    </citation>
    <scope>NUCLEOTIDE SEQUENCE</scope>
</reference>
<evidence type="ECO:0000313" key="8">
    <source>
        <dbReference type="EMBL" id="JAD07639.1"/>
    </source>
</evidence>
<feature type="compositionally biased region" description="Low complexity" evidence="5">
    <location>
        <begin position="397"/>
        <end position="416"/>
    </location>
</feature>
<evidence type="ECO:0000259" key="7">
    <source>
        <dbReference type="PROSITE" id="PS50865"/>
    </source>
</evidence>
<feature type="region of interest" description="Disordered" evidence="5">
    <location>
        <begin position="1"/>
        <end position="60"/>
    </location>
</feature>
<evidence type="ECO:0000256" key="2">
    <source>
        <dbReference type="ARBA" id="ARBA00022771"/>
    </source>
</evidence>
<dbReference type="SUPFAM" id="SSF144232">
    <property type="entry name" value="HIT/MYND zinc finger-like"/>
    <property type="match status" value="1"/>
</dbReference>
<evidence type="ECO:0000256" key="3">
    <source>
        <dbReference type="ARBA" id="ARBA00022833"/>
    </source>
</evidence>
<evidence type="ECO:0000256" key="4">
    <source>
        <dbReference type="PROSITE-ProRule" id="PRU00134"/>
    </source>
</evidence>
<feature type="domain" description="MYND-type" evidence="7">
    <location>
        <begin position="74"/>
        <end position="109"/>
    </location>
</feature>
<keyword evidence="3" id="KW-0862">Zinc</keyword>
<gene>
    <name evidence="9" type="primary">Tdrd1_1</name>
    <name evidence="8" type="synonym">Tdrd1_0</name>
    <name evidence="8" type="ORF">g.24681</name>
    <name evidence="9" type="ORF">g.24682</name>
</gene>
<dbReference type="GO" id="GO:0008270">
    <property type="term" value="F:zinc ion binding"/>
    <property type="evidence" value="ECO:0007669"/>
    <property type="project" value="UniProtKB-KW"/>
</dbReference>
<evidence type="ECO:0000313" key="9">
    <source>
        <dbReference type="EMBL" id="JAD12757.1"/>
    </source>
</evidence>
<dbReference type="PANTHER" id="PTHR16442">
    <property type="entry name" value="RING FINGER PROTEIN 17"/>
    <property type="match status" value="1"/>
</dbReference>
<feature type="compositionally biased region" description="Low complexity" evidence="5">
    <location>
        <begin position="39"/>
        <end position="59"/>
    </location>
</feature>
<dbReference type="Pfam" id="PF00567">
    <property type="entry name" value="TUDOR"/>
    <property type="match status" value="2"/>
</dbReference>
<dbReference type="InterPro" id="IPR002999">
    <property type="entry name" value="Tudor"/>
</dbReference>
<dbReference type="EMBL" id="GBXI01006653">
    <property type="protein sequence ID" value="JAD07639.1"/>
    <property type="molecule type" value="Transcribed_RNA"/>
</dbReference>
<dbReference type="AlphaFoldDB" id="A0A0A1XP89"/>
<keyword evidence="1" id="KW-0479">Metal-binding</keyword>
<feature type="domain" description="Tudor" evidence="6">
    <location>
        <begin position="541"/>
        <end position="598"/>
    </location>
</feature>
<dbReference type="CDD" id="cd20379">
    <property type="entry name" value="Tudor_dTUD-like"/>
    <property type="match status" value="1"/>
</dbReference>
<evidence type="ECO:0000256" key="1">
    <source>
        <dbReference type="ARBA" id="ARBA00022723"/>
    </source>
</evidence>
<feature type="compositionally biased region" description="Polar residues" evidence="5">
    <location>
        <begin position="11"/>
        <end position="29"/>
    </location>
</feature>
<organism evidence="9">
    <name type="scientific">Zeugodacus cucurbitae</name>
    <name type="common">Melon fruit fly</name>
    <name type="synonym">Bactrocera cucurbitae</name>
    <dbReference type="NCBI Taxonomy" id="28588"/>
    <lineage>
        <taxon>Eukaryota</taxon>
        <taxon>Metazoa</taxon>
        <taxon>Ecdysozoa</taxon>
        <taxon>Arthropoda</taxon>
        <taxon>Hexapoda</taxon>
        <taxon>Insecta</taxon>
        <taxon>Pterygota</taxon>
        <taxon>Neoptera</taxon>
        <taxon>Endopterygota</taxon>
        <taxon>Diptera</taxon>
        <taxon>Brachycera</taxon>
        <taxon>Muscomorpha</taxon>
        <taxon>Tephritoidea</taxon>
        <taxon>Tephritidae</taxon>
        <taxon>Zeugodacus</taxon>
        <taxon>Zeugodacus</taxon>
    </lineage>
</organism>
<sequence>MDYKAKINKRAQINSNKPQHHANPNNFQHHNGMRQAPGQNPFRNNQNKPNNNKSPKHNQAVNNATAPTFQSGECVACRKTSICVCERCGDFYCSPACQKKDWPSHRYICFPMPKLVQPTSTLSADAIFPVKTPLLTVNQINHANPLNSMQQQQNTRNMPQQNVSLNGHAANSVINAPQQPTTSKAAQMVNNVEPKRKEPTATVPTVDMPKSNSHVTLTGFRSPNRCYVRLVNPAVDDDCMMNARKIDIYGKNAKPLGAVPKVHSYAIAPYNGVMHRVQVLLVRNPNNIRVLFIDRGVAAQLKQRDLREITDEIILLKQYTCLVQLRNVSNYVLSEKLIKHFATYEDLDFKIKYEPNENGVELLHWSTDKSLNNEIEQFCKETGAEAWNDNVRAKQNAGTKQANANTTTTKQQTQNQVDDSQTMDEPHDEQFYALEPEPCSSTVNSQVSVQQQQQKQAQKPHNEIKEVQKNESVVEIEQPTMVAPFEIHYFKVGCAPFKAVVLDVSCLEIGYVGCIAQDDFASLQTVHKQLESINVSAKPYKPQLEEYCIAKYEDMWYRAQVIDITDDAQYTVMYIDFTNEATLTSADIRHFPASANGVCKTNLCLIDGLPTNFSAELIHFLNEEIQLQTVITIDRVKNIDEQVVVVECKSLLDKIRKNNLLT</sequence>
<feature type="region of interest" description="Disordered" evidence="5">
    <location>
        <begin position="397"/>
        <end position="425"/>
    </location>
</feature>
<reference evidence="9" key="2">
    <citation type="journal article" date="2015" name="Gigascience">
        <title>Reconstructing a comprehensive transcriptome assembly of a white-pupal translocated strain of the pest fruit fly Bactrocera cucurbitae.</title>
        <authorList>
            <person name="Sim S.B."/>
            <person name="Calla B."/>
            <person name="Hall B."/>
            <person name="DeRego T."/>
            <person name="Geib S.M."/>
        </authorList>
    </citation>
    <scope>NUCLEOTIDE SEQUENCE</scope>
</reference>
<dbReference type="PROSITE" id="PS50304">
    <property type="entry name" value="TUDOR"/>
    <property type="match status" value="1"/>
</dbReference>
<dbReference type="SMART" id="SM00333">
    <property type="entry name" value="TUDOR"/>
    <property type="match status" value="2"/>
</dbReference>
<dbReference type="InterPro" id="IPR002893">
    <property type="entry name" value="Znf_MYND"/>
</dbReference>
<dbReference type="PROSITE" id="PS50865">
    <property type="entry name" value="ZF_MYND_2"/>
    <property type="match status" value="1"/>
</dbReference>
<accession>A0A0A1XP89</accession>
<dbReference type="PANTHER" id="PTHR16442:SF1">
    <property type="entry name" value="RING FINGER PROTEIN 17"/>
    <property type="match status" value="1"/>
</dbReference>
<keyword evidence="2 4" id="KW-0863">Zinc-finger</keyword>
<name>A0A0A1XP89_ZEUCU</name>
<dbReference type="Pfam" id="PF01753">
    <property type="entry name" value="zf-MYND"/>
    <property type="match status" value="1"/>
</dbReference>
<evidence type="ECO:0000256" key="5">
    <source>
        <dbReference type="SAM" id="MobiDB-lite"/>
    </source>
</evidence>